<dbReference type="GO" id="GO:0000139">
    <property type="term" value="C:Golgi membrane"/>
    <property type="evidence" value="ECO:0007669"/>
    <property type="project" value="TreeGrafter"/>
</dbReference>
<evidence type="ECO:0000313" key="16">
    <source>
        <dbReference type="Proteomes" id="UP000284657"/>
    </source>
</evidence>
<proteinExistence type="predicted"/>
<comment type="cofactor">
    <cofactor evidence="1 8">
        <name>FAD</name>
        <dbReference type="ChEBI" id="CHEBI:57692"/>
    </cofactor>
</comment>
<dbReference type="GO" id="GO:0003756">
    <property type="term" value="F:protein disulfide isomerase activity"/>
    <property type="evidence" value="ECO:0007669"/>
    <property type="project" value="TreeGrafter"/>
</dbReference>
<keyword evidence="2 8" id="KW-0285">Flavoprotein</keyword>
<keyword evidence="7" id="KW-0325">Glycoprotein</keyword>
<evidence type="ECO:0000256" key="5">
    <source>
        <dbReference type="ARBA" id="ARBA00023002"/>
    </source>
</evidence>
<dbReference type="EMBL" id="MBDO02000187">
    <property type="protein sequence ID" value="RLN60488.1"/>
    <property type="molecule type" value="Genomic_DNA"/>
</dbReference>
<dbReference type="EMBL" id="MBAD02000515">
    <property type="protein sequence ID" value="RLN66490.1"/>
    <property type="molecule type" value="Genomic_DNA"/>
</dbReference>
<keyword evidence="5 8" id="KW-0560">Oxidoreductase</keyword>
<dbReference type="PROSITE" id="PS00194">
    <property type="entry name" value="THIOREDOXIN_1"/>
    <property type="match status" value="1"/>
</dbReference>
<comment type="catalytic activity">
    <reaction evidence="8">
        <text>2 R'C(R)SH + O2 = R'C(R)S-S(R)CR' + H2O2</text>
        <dbReference type="Rhea" id="RHEA:17357"/>
        <dbReference type="ChEBI" id="CHEBI:15379"/>
        <dbReference type="ChEBI" id="CHEBI:16240"/>
        <dbReference type="ChEBI" id="CHEBI:16520"/>
        <dbReference type="ChEBI" id="CHEBI:17412"/>
        <dbReference type="EC" id="1.8.3.2"/>
    </reaction>
</comment>
<dbReference type="EC" id="1.8.3.2" evidence="8"/>
<dbReference type="Proteomes" id="UP000284657">
    <property type="component" value="Unassembled WGS sequence"/>
</dbReference>
<dbReference type="InterPro" id="IPR039798">
    <property type="entry name" value="Sulfhydryl_oxidase"/>
</dbReference>
<feature type="region of interest" description="Disordered" evidence="9">
    <location>
        <begin position="165"/>
        <end position="220"/>
    </location>
</feature>
<evidence type="ECO:0000313" key="13">
    <source>
        <dbReference type="EMBL" id="RLN60488.1"/>
    </source>
</evidence>
<dbReference type="OrthoDB" id="59470at2759"/>
<dbReference type="Gene3D" id="1.20.120.310">
    <property type="entry name" value="ERV/ALR sulfhydryl oxidase domain"/>
    <property type="match status" value="1"/>
</dbReference>
<feature type="compositionally biased region" description="Basic and acidic residues" evidence="9">
    <location>
        <begin position="169"/>
        <end position="211"/>
    </location>
</feature>
<feature type="compositionally biased region" description="Basic and acidic residues" evidence="9">
    <location>
        <begin position="512"/>
        <end position="533"/>
    </location>
</feature>
<dbReference type="InterPro" id="IPR036249">
    <property type="entry name" value="Thioredoxin-like_sf"/>
</dbReference>
<keyword evidence="8" id="KW-0812">Transmembrane</keyword>
<dbReference type="Pfam" id="PF00085">
    <property type="entry name" value="Thioredoxin"/>
    <property type="match status" value="1"/>
</dbReference>
<gene>
    <name evidence="14" type="ORF">BBJ29_004251</name>
    <name evidence="13" type="ORF">BBP00_00005955</name>
</gene>
<dbReference type="Gene3D" id="3.40.30.10">
    <property type="entry name" value="Glutaredoxin"/>
    <property type="match status" value="1"/>
</dbReference>
<dbReference type="AlphaFoldDB" id="A0A3F2RN33"/>
<dbReference type="InterPro" id="IPR013766">
    <property type="entry name" value="Thioredoxin_domain"/>
</dbReference>
<evidence type="ECO:0000256" key="6">
    <source>
        <dbReference type="ARBA" id="ARBA00023157"/>
    </source>
</evidence>
<sequence length="606" mass="68229">MQLQSLALALAFALALLSSPVPVSSAKVDPKDKGEPLFPDSHPNITYLTDKNWDEHMAKTDKPWIVDFYHPFCPHCKQFAPLYFELAAYYKAKGNIYVGALSCMDHVKCRRVGITGFPTLMTLNFDKKNPKAENKRIIGTHTIQEVKDYVNGVFAEAAFNETGTYPPGYKKEEEKKEDKKEEDKKEGDKKKDDKAPTKAKDAKEPPKEKETPVSSTPAPTIWEETTLPMNKTTRIQDAASAFVFGLKQGAFMASDVMDDEEFDALKGWLKMVSGAFPGTINRKIISQLYEQVKDKALLDFDTWSAIVTKWQEGSVEVFKEEQARYDFTGVTIPEWQQLDDLFLGQGATYRACALYTCGQWTMFHLLSLNPPEMGARTSELMVSVPASIRRFMKHFFGCVNCRDHFLMENTVEIVKKIAAVEDKPQALRRWLWETHNSVNKRLHHPIWPKPEICPTCGTEDAWELVEVDKWLGNTFAYRDAVAPLVTEAPTAPVNTAAALRREDKEEEAEAEESSKLKAKEPVAVEPKGGDEYRPKDAELGIKNAANTKDLVADTKTEAKDGLQGVQAPPVSLFAWYILPVAAVGAYLIFVRSRASKQKAYRQVPRK</sequence>
<name>A0A3F2RN33_9STRA</name>
<dbReference type="SUPFAM" id="SSF52833">
    <property type="entry name" value="Thioredoxin-like"/>
    <property type="match status" value="1"/>
</dbReference>
<dbReference type="GO" id="GO:0005615">
    <property type="term" value="C:extracellular space"/>
    <property type="evidence" value="ECO:0007669"/>
    <property type="project" value="TreeGrafter"/>
</dbReference>
<dbReference type="PROSITE" id="PS51324">
    <property type="entry name" value="ERV_ALR"/>
    <property type="match status" value="1"/>
</dbReference>
<dbReference type="Pfam" id="PF04777">
    <property type="entry name" value="Evr1_Alr"/>
    <property type="match status" value="1"/>
</dbReference>
<organism evidence="13 15">
    <name type="scientific">Phytophthora kernoviae</name>
    <dbReference type="NCBI Taxonomy" id="325452"/>
    <lineage>
        <taxon>Eukaryota</taxon>
        <taxon>Sar</taxon>
        <taxon>Stramenopiles</taxon>
        <taxon>Oomycota</taxon>
        <taxon>Peronosporomycetes</taxon>
        <taxon>Peronosporales</taxon>
        <taxon>Peronosporaceae</taxon>
        <taxon>Phytophthora</taxon>
    </lineage>
</organism>
<dbReference type="PANTHER" id="PTHR22897">
    <property type="entry name" value="QUIESCIN Q6-RELATED SULFHYDRYL OXIDASE"/>
    <property type="match status" value="1"/>
</dbReference>
<dbReference type="PANTHER" id="PTHR22897:SF8">
    <property type="entry name" value="SULFHYDRYL OXIDASE"/>
    <property type="match status" value="1"/>
</dbReference>
<keyword evidence="3 10" id="KW-0732">Signal</keyword>
<accession>A0A3F2RN33</accession>
<protein>
    <recommendedName>
        <fullName evidence="8">Sulfhydryl oxidase</fullName>
        <ecNumber evidence="8">1.8.3.2</ecNumber>
    </recommendedName>
</protein>
<feature type="chain" id="PRO_5033795819" description="Sulfhydryl oxidase" evidence="10">
    <location>
        <begin position="26"/>
        <end position="606"/>
    </location>
</feature>
<evidence type="ECO:0000256" key="9">
    <source>
        <dbReference type="SAM" id="MobiDB-lite"/>
    </source>
</evidence>
<comment type="caution">
    <text evidence="13">The sequence shown here is derived from an EMBL/GenBank/DDBJ whole genome shotgun (WGS) entry which is preliminary data.</text>
</comment>
<evidence type="ECO:0000256" key="7">
    <source>
        <dbReference type="ARBA" id="ARBA00023180"/>
    </source>
</evidence>
<dbReference type="InterPro" id="IPR017905">
    <property type="entry name" value="ERV/ALR_sulphydryl_oxidase"/>
</dbReference>
<keyword evidence="8" id="KW-1133">Transmembrane helix</keyword>
<dbReference type="Proteomes" id="UP000277300">
    <property type="component" value="Unassembled WGS sequence"/>
</dbReference>
<dbReference type="GO" id="GO:0016971">
    <property type="term" value="F:flavin-dependent sulfhydryl oxidase activity"/>
    <property type="evidence" value="ECO:0007669"/>
    <property type="project" value="InterPro"/>
</dbReference>
<dbReference type="SUPFAM" id="SSF69000">
    <property type="entry name" value="FAD-dependent thiol oxidase"/>
    <property type="match status" value="1"/>
</dbReference>
<feature type="domain" description="Thioredoxin" evidence="12">
    <location>
        <begin position="15"/>
        <end position="155"/>
    </location>
</feature>
<keyword evidence="8" id="KW-0472">Membrane</keyword>
<dbReference type="InterPro" id="IPR036774">
    <property type="entry name" value="ERV/ALR_sulphydryl_oxid_sf"/>
</dbReference>
<feature type="domain" description="ERV/ALR sulfhydryl oxidase" evidence="11">
    <location>
        <begin position="347"/>
        <end position="462"/>
    </location>
</feature>
<evidence type="ECO:0000256" key="3">
    <source>
        <dbReference type="ARBA" id="ARBA00022729"/>
    </source>
</evidence>
<dbReference type="GO" id="GO:0006457">
    <property type="term" value="P:protein folding"/>
    <property type="evidence" value="ECO:0007669"/>
    <property type="project" value="TreeGrafter"/>
</dbReference>
<evidence type="ECO:0000256" key="8">
    <source>
        <dbReference type="RuleBase" id="RU371123"/>
    </source>
</evidence>
<feature type="region of interest" description="Disordered" evidence="9">
    <location>
        <begin position="499"/>
        <end position="533"/>
    </location>
</feature>
<reference evidence="15 16" key="1">
    <citation type="submission" date="2018-07" db="EMBL/GenBank/DDBJ databases">
        <title>Genome sequencing of oomycete isolates from Chile give support for New Zealand origin for Phytophthora kernoviae and make available the first Nothophytophthora sp. genome.</title>
        <authorList>
            <person name="Studholme D.J."/>
            <person name="Sanfuentes E."/>
            <person name="Panda P."/>
            <person name="Hill R."/>
            <person name="Sambles C."/>
            <person name="Grant M."/>
            <person name="Williams N.M."/>
            <person name="Mcdougal R.L."/>
        </authorList>
    </citation>
    <scope>NUCLEOTIDE SEQUENCE [LARGE SCALE GENOMIC DNA]</scope>
    <source>
        <strain evidence="13">Chile6</strain>
        <strain evidence="14">Chile7</strain>
    </source>
</reference>
<evidence type="ECO:0000256" key="4">
    <source>
        <dbReference type="ARBA" id="ARBA00022827"/>
    </source>
</evidence>
<feature type="transmembrane region" description="Helical" evidence="8">
    <location>
        <begin position="572"/>
        <end position="590"/>
    </location>
</feature>
<evidence type="ECO:0000259" key="12">
    <source>
        <dbReference type="PROSITE" id="PS51352"/>
    </source>
</evidence>
<evidence type="ECO:0000313" key="14">
    <source>
        <dbReference type="EMBL" id="RLN66490.1"/>
    </source>
</evidence>
<keyword evidence="4 8" id="KW-0274">FAD</keyword>
<dbReference type="PROSITE" id="PS51352">
    <property type="entry name" value="THIOREDOXIN_2"/>
    <property type="match status" value="1"/>
</dbReference>
<keyword evidence="6" id="KW-1015">Disulfide bond</keyword>
<feature type="signal peptide" evidence="10">
    <location>
        <begin position="1"/>
        <end position="25"/>
    </location>
</feature>
<dbReference type="InterPro" id="IPR017937">
    <property type="entry name" value="Thioredoxin_CS"/>
</dbReference>
<evidence type="ECO:0000256" key="10">
    <source>
        <dbReference type="SAM" id="SignalP"/>
    </source>
</evidence>
<evidence type="ECO:0000259" key="11">
    <source>
        <dbReference type="PROSITE" id="PS51324"/>
    </source>
</evidence>
<evidence type="ECO:0000256" key="1">
    <source>
        <dbReference type="ARBA" id="ARBA00001974"/>
    </source>
</evidence>
<dbReference type="CDD" id="cd02961">
    <property type="entry name" value="PDI_a_family"/>
    <property type="match status" value="1"/>
</dbReference>
<evidence type="ECO:0000256" key="2">
    <source>
        <dbReference type="ARBA" id="ARBA00022630"/>
    </source>
</evidence>
<evidence type="ECO:0000313" key="15">
    <source>
        <dbReference type="Proteomes" id="UP000277300"/>
    </source>
</evidence>